<accession>A0A0L6UX55</accession>
<dbReference type="EMBL" id="LAVV01008593">
    <property type="protein sequence ID" value="KNZ52420.1"/>
    <property type="molecule type" value="Genomic_DNA"/>
</dbReference>
<comment type="caution">
    <text evidence="1">The sequence shown here is derived from an EMBL/GenBank/DDBJ whole genome shotgun (WGS) entry which is preliminary data.</text>
</comment>
<dbReference type="OrthoDB" id="2500430at2759"/>
<dbReference type="STRING" id="27349.A0A0L6UX55"/>
<keyword evidence="2" id="KW-1185">Reference proteome</keyword>
<dbReference type="VEuPathDB" id="FungiDB:VP01_3582g1"/>
<dbReference type="Proteomes" id="UP000037035">
    <property type="component" value="Unassembled WGS sequence"/>
</dbReference>
<evidence type="ECO:0000313" key="2">
    <source>
        <dbReference type="Proteomes" id="UP000037035"/>
    </source>
</evidence>
<gene>
    <name evidence="1" type="ORF">VP01_3582g1</name>
</gene>
<reference evidence="1 2" key="1">
    <citation type="submission" date="2015-08" db="EMBL/GenBank/DDBJ databases">
        <title>Next Generation Sequencing and Analysis of the Genome of Puccinia sorghi L Schw, the Causal Agent of Maize Common Rust.</title>
        <authorList>
            <person name="Rochi L."/>
            <person name="Burguener G."/>
            <person name="Darino M."/>
            <person name="Turjanski A."/>
            <person name="Kreff E."/>
            <person name="Dieguez M.J."/>
            <person name="Sacco F."/>
        </authorList>
    </citation>
    <scope>NUCLEOTIDE SEQUENCE [LARGE SCALE GENOMIC DNA]</scope>
    <source>
        <strain evidence="1 2">RO10H11247</strain>
    </source>
</reference>
<name>A0A0L6UX55_9BASI</name>
<proteinExistence type="predicted"/>
<sequence>MAIKRIKKRERRSDQICSKHIGKIELQISNQVLQECFNKSHIPFCRLAGTYNGLVSDHKAFLAHIQENKMIDLILDYNAFYKHSLDREEHAKDEEENEDHVKIIPKKSMTTISLESRGSTPSIVLTLPTSESCRNTMFPTCNSIAKIPNFFSPRQKPIPPPPLVSTILPQNALQSTTTLDLATIINNGTTAPGSSNLCATISVSPRPSTLSSVQLACKPAFLSLQPGCTGCEAQSRKFGQNGPNPQAFWDWLYIT</sequence>
<protein>
    <submittedName>
        <fullName evidence="1">Coiled coil AKL27</fullName>
    </submittedName>
</protein>
<organism evidence="1 2">
    <name type="scientific">Puccinia sorghi</name>
    <dbReference type="NCBI Taxonomy" id="27349"/>
    <lineage>
        <taxon>Eukaryota</taxon>
        <taxon>Fungi</taxon>
        <taxon>Dikarya</taxon>
        <taxon>Basidiomycota</taxon>
        <taxon>Pucciniomycotina</taxon>
        <taxon>Pucciniomycetes</taxon>
        <taxon>Pucciniales</taxon>
        <taxon>Pucciniaceae</taxon>
        <taxon>Puccinia</taxon>
    </lineage>
</organism>
<dbReference type="AlphaFoldDB" id="A0A0L6UX55"/>
<evidence type="ECO:0000313" key="1">
    <source>
        <dbReference type="EMBL" id="KNZ52420.1"/>
    </source>
</evidence>